<evidence type="ECO:0000256" key="4">
    <source>
        <dbReference type="ARBA" id="ARBA00023163"/>
    </source>
</evidence>
<name>A0AAN9NVA3_PSOTE</name>
<keyword evidence="2" id="KW-0805">Transcription regulation</keyword>
<gene>
    <name evidence="7" type="ORF">VNO78_32283</name>
</gene>
<dbReference type="Pfam" id="PF02362">
    <property type="entry name" value="B3"/>
    <property type="match status" value="1"/>
</dbReference>
<keyword evidence="4" id="KW-0804">Transcription</keyword>
<dbReference type="AlphaFoldDB" id="A0AAN9NVA3"/>
<dbReference type="GO" id="GO:0003677">
    <property type="term" value="F:DNA binding"/>
    <property type="evidence" value="ECO:0007669"/>
    <property type="project" value="UniProtKB-KW"/>
</dbReference>
<dbReference type="PANTHER" id="PTHR31541:SF28">
    <property type="entry name" value="TF-B3 DOMAIN-CONTAINING PROTEIN"/>
    <property type="match status" value="1"/>
</dbReference>
<keyword evidence="8" id="KW-1185">Reference proteome</keyword>
<evidence type="ECO:0000256" key="5">
    <source>
        <dbReference type="ARBA" id="ARBA00023242"/>
    </source>
</evidence>
<proteinExistence type="predicted"/>
<evidence type="ECO:0000313" key="7">
    <source>
        <dbReference type="EMBL" id="KAK7379979.1"/>
    </source>
</evidence>
<accession>A0AAN9NVA3</accession>
<dbReference type="GO" id="GO:0005634">
    <property type="term" value="C:nucleus"/>
    <property type="evidence" value="ECO:0007669"/>
    <property type="project" value="UniProtKB-SubCell"/>
</dbReference>
<sequence length="152" mass="17718">MAGSSSKGVESKKVVKEIVLKEELELEFVLNVGIVKDSELSIPFRTKLSSDKWNLFLPVQGFEDILLGFLKEGEDVRLRDAIQVNVFDKGGHEFQMMLKKWQQGSHYCYVLNRGWFTFCDQHHLHENDLVSFRTFRHAISHILSFLVTYKRI</sequence>
<keyword evidence="3" id="KW-0238">DNA-binding</keyword>
<reference evidence="7 8" key="1">
    <citation type="submission" date="2024-01" db="EMBL/GenBank/DDBJ databases">
        <title>The genomes of 5 underutilized Papilionoideae crops provide insights into root nodulation and disease resistanc.</title>
        <authorList>
            <person name="Jiang F."/>
        </authorList>
    </citation>
    <scope>NUCLEOTIDE SEQUENCE [LARGE SCALE GENOMIC DNA]</scope>
    <source>
        <strain evidence="7">DUOXIRENSHENG_FW03</strain>
        <tissue evidence="7">Leaves</tissue>
    </source>
</reference>
<dbReference type="InterPro" id="IPR005508">
    <property type="entry name" value="At2g31720-like"/>
</dbReference>
<evidence type="ECO:0000259" key="6">
    <source>
        <dbReference type="Pfam" id="PF02362"/>
    </source>
</evidence>
<evidence type="ECO:0000313" key="8">
    <source>
        <dbReference type="Proteomes" id="UP001386955"/>
    </source>
</evidence>
<evidence type="ECO:0000256" key="3">
    <source>
        <dbReference type="ARBA" id="ARBA00023125"/>
    </source>
</evidence>
<dbReference type="Gene3D" id="2.40.330.10">
    <property type="entry name" value="DNA-binding pseudobarrel domain"/>
    <property type="match status" value="1"/>
</dbReference>
<comment type="subcellular location">
    <subcellularLocation>
        <location evidence="1">Nucleus</location>
    </subcellularLocation>
</comment>
<dbReference type="SUPFAM" id="SSF101936">
    <property type="entry name" value="DNA-binding pseudobarrel domain"/>
    <property type="match status" value="1"/>
</dbReference>
<evidence type="ECO:0000256" key="1">
    <source>
        <dbReference type="ARBA" id="ARBA00004123"/>
    </source>
</evidence>
<dbReference type="PANTHER" id="PTHR31541">
    <property type="entry name" value="B3 DOMAIN PLANT PROTEIN-RELATED"/>
    <property type="match status" value="1"/>
</dbReference>
<evidence type="ECO:0000256" key="2">
    <source>
        <dbReference type="ARBA" id="ARBA00023015"/>
    </source>
</evidence>
<dbReference type="EMBL" id="JAYMYS010000009">
    <property type="protein sequence ID" value="KAK7379979.1"/>
    <property type="molecule type" value="Genomic_DNA"/>
</dbReference>
<protein>
    <recommendedName>
        <fullName evidence="6">TF-B3 domain-containing protein</fullName>
    </recommendedName>
</protein>
<dbReference type="InterPro" id="IPR015300">
    <property type="entry name" value="DNA-bd_pseudobarrel_sf"/>
</dbReference>
<comment type="caution">
    <text evidence="7">The sequence shown here is derived from an EMBL/GenBank/DDBJ whole genome shotgun (WGS) entry which is preliminary data.</text>
</comment>
<organism evidence="7 8">
    <name type="scientific">Psophocarpus tetragonolobus</name>
    <name type="common">Winged bean</name>
    <name type="synonym">Dolichos tetragonolobus</name>
    <dbReference type="NCBI Taxonomy" id="3891"/>
    <lineage>
        <taxon>Eukaryota</taxon>
        <taxon>Viridiplantae</taxon>
        <taxon>Streptophyta</taxon>
        <taxon>Embryophyta</taxon>
        <taxon>Tracheophyta</taxon>
        <taxon>Spermatophyta</taxon>
        <taxon>Magnoliopsida</taxon>
        <taxon>eudicotyledons</taxon>
        <taxon>Gunneridae</taxon>
        <taxon>Pentapetalae</taxon>
        <taxon>rosids</taxon>
        <taxon>fabids</taxon>
        <taxon>Fabales</taxon>
        <taxon>Fabaceae</taxon>
        <taxon>Papilionoideae</taxon>
        <taxon>50 kb inversion clade</taxon>
        <taxon>NPAAA clade</taxon>
        <taxon>indigoferoid/millettioid clade</taxon>
        <taxon>Phaseoleae</taxon>
        <taxon>Psophocarpus</taxon>
    </lineage>
</organism>
<keyword evidence="5" id="KW-0539">Nucleus</keyword>
<dbReference type="Proteomes" id="UP001386955">
    <property type="component" value="Unassembled WGS sequence"/>
</dbReference>
<feature type="domain" description="TF-B3" evidence="6">
    <location>
        <begin position="82"/>
        <end position="134"/>
    </location>
</feature>
<dbReference type="InterPro" id="IPR003340">
    <property type="entry name" value="B3_DNA-bd"/>
</dbReference>